<protein>
    <submittedName>
        <fullName evidence="2">Uncharacterized protein</fullName>
    </submittedName>
</protein>
<gene>
    <name evidence="2" type="ORF">ACFOKJ_01085</name>
</gene>
<keyword evidence="1" id="KW-1133">Transmembrane helix</keyword>
<name>A0ABV7TPL7_9NEIS</name>
<evidence type="ECO:0000313" key="3">
    <source>
        <dbReference type="Proteomes" id="UP001595636"/>
    </source>
</evidence>
<keyword evidence="1" id="KW-0812">Transmembrane</keyword>
<evidence type="ECO:0000256" key="1">
    <source>
        <dbReference type="SAM" id="Phobius"/>
    </source>
</evidence>
<feature type="transmembrane region" description="Helical" evidence="1">
    <location>
        <begin position="65"/>
        <end position="87"/>
    </location>
</feature>
<dbReference type="InterPro" id="IPR058186">
    <property type="entry name" value="MIGRI"/>
</dbReference>
<dbReference type="RefSeq" id="WP_390276132.1">
    <property type="nucleotide sequence ID" value="NZ_JBHRYH010000002.1"/>
</dbReference>
<keyword evidence="3" id="KW-1185">Reference proteome</keyword>
<accession>A0ABV7TPL7</accession>
<evidence type="ECO:0000313" key="2">
    <source>
        <dbReference type="EMBL" id="MFC3624741.1"/>
    </source>
</evidence>
<feature type="transmembrane region" description="Helical" evidence="1">
    <location>
        <begin position="35"/>
        <end position="53"/>
    </location>
</feature>
<dbReference type="NCBIfam" id="NF047648">
    <property type="entry name" value="MIGRI_fam"/>
    <property type="match status" value="1"/>
</dbReference>
<comment type="caution">
    <text evidence="2">The sequence shown here is derived from an EMBL/GenBank/DDBJ whole genome shotgun (WGS) entry which is preliminary data.</text>
</comment>
<dbReference type="EMBL" id="JBHRYH010000002">
    <property type="protein sequence ID" value="MFC3624741.1"/>
    <property type="molecule type" value="Genomic_DNA"/>
</dbReference>
<dbReference type="Proteomes" id="UP001595636">
    <property type="component" value="Unassembled WGS sequence"/>
</dbReference>
<proteinExistence type="predicted"/>
<sequence>MASPDYIGNLDLRTWLPAIDNRHPFLPGSMMIGRLFRLFLLLAVLALILRWLLNRQQRQTVREFVRTLAIALLLSSLLMLGLSLAGIRL</sequence>
<reference evidence="3" key="1">
    <citation type="journal article" date="2019" name="Int. J. Syst. Evol. Microbiol.">
        <title>The Global Catalogue of Microorganisms (GCM) 10K type strain sequencing project: providing services to taxonomists for standard genome sequencing and annotation.</title>
        <authorList>
            <consortium name="The Broad Institute Genomics Platform"/>
            <consortium name="The Broad Institute Genome Sequencing Center for Infectious Disease"/>
            <person name="Wu L."/>
            <person name="Ma J."/>
        </authorList>
    </citation>
    <scope>NUCLEOTIDE SEQUENCE [LARGE SCALE GENOMIC DNA]</scope>
    <source>
        <strain evidence="3">KCTC 42195</strain>
    </source>
</reference>
<organism evidence="2 3">
    <name type="scientific">Vogesella amnigena</name>
    <dbReference type="NCBI Taxonomy" id="1507449"/>
    <lineage>
        <taxon>Bacteria</taxon>
        <taxon>Pseudomonadati</taxon>
        <taxon>Pseudomonadota</taxon>
        <taxon>Betaproteobacteria</taxon>
        <taxon>Neisseriales</taxon>
        <taxon>Chromobacteriaceae</taxon>
        <taxon>Vogesella</taxon>
    </lineage>
</organism>
<keyword evidence="1" id="KW-0472">Membrane</keyword>